<organism evidence="2 3">
    <name type="scientific">Caldanaerobius fijiensis DSM 17918</name>
    <dbReference type="NCBI Taxonomy" id="1121256"/>
    <lineage>
        <taxon>Bacteria</taxon>
        <taxon>Bacillati</taxon>
        <taxon>Bacillota</taxon>
        <taxon>Clostridia</taxon>
        <taxon>Thermoanaerobacterales</taxon>
        <taxon>Thermoanaerobacteraceae</taxon>
        <taxon>Caldanaerobius</taxon>
    </lineage>
</organism>
<dbReference type="AlphaFoldDB" id="A0A1M5EXD5"/>
<dbReference type="EMBL" id="FQVH01000051">
    <property type="protein sequence ID" value="SHF83888.1"/>
    <property type="molecule type" value="Genomic_DNA"/>
</dbReference>
<dbReference type="Proteomes" id="UP000184088">
    <property type="component" value="Unassembled WGS sequence"/>
</dbReference>
<protein>
    <submittedName>
        <fullName evidence="2">Uncharacterized protein</fullName>
    </submittedName>
</protein>
<proteinExistence type="predicted"/>
<keyword evidence="3" id="KW-1185">Reference proteome</keyword>
<evidence type="ECO:0000256" key="1">
    <source>
        <dbReference type="SAM" id="Phobius"/>
    </source>
</evidence>
<name>A0A1M5EXD5_9THEO</name>
<keyword evidence="1" id="KW-0472">Membrane</keyword>
<gene>
    <name evidence="2" type="ORF">SAMN02746089_02638</name>
</gene>
<evidence type="ECO:0000313" key="3">
    <source>
        <dbReference type="Proteomes" id="UP000184088"/>
    </source>
</evidence>
<sequence>MAAGPCHRKVIKIRDFLKRNAHVLIIVALSLFLIYELFLNYSYSSHIYQVDKVQYHNAIMELDNLIMQYQALKKEGLNREKLVDLLQNTEFQLIEITNTLYPINKDMKTKRQLFDEVIAQIGQMKLTIFKNNVPSYIDRYFDILDKIYLKMGTLTPEERKKRSEIYIDDKKAEEVRSLINSLKSLIK</sequence>
<keyword evidence="1" id="KW-0812">Transmembrane</keyword>
<accession>A0A1M5EXD5</accession>
<reference evidence="2 3" key="1">
    <citation type="submission" date="2016-11" db="EMBL/GenBank/DDBJ databases">
        <authorList>
            <person name="Jaros S."/>
            <person name="Januszkiewicz K."/>
            <person name="Wedrychowicz H."/>
        </authorList>
    </citation>
    <scope>NUCLEOTIDE SEQUENCE [LARGE SCALE GENOMIC DNA]</scope>
    <source>
        <strain evidence="2 3">DSM 17918</strain>
    </source>
</reference>
<keyword evidence="1" id="KW-1133">Transmembrane helix</keyword>
<evidence type="ECO:0000313" key="2">
    <source>
        <dbReference type="EMBL" id="SHF83888.1"/>
    </source>
</evidence>
<dbReference type="STRING" id="1121256.SAMN02746089_02638"/>
<feature type="transmembrane region" description="Helical" evidence="1">
    <location>
        <begin position="21"/>
        <end position="43"/>
    </location>
</feature>